<reference evidence="1" key="1">
    <citation type="submission" date="2021-04" db="EMBL/GenBank/DDBJ databases">
        <authorList>
            <person name="Chebbi M.A.C M."/>
        </authorList>
    </citation>
    <scope>NUCLEOTIDE SEQUENCE</scope>
</reference>
<dbReference type="AlphaFoldDB" id="A0A8J2H941"/>
<gene>
    <name evidence="1" type="ORF">HICCMSTLAB_LOCUS3766</name>
</gene>
<organism evidence="1 2">
    <name type="scientific">Cotesia congregata</name>
    <name type="common">Parasitoid wasp</name>
    <name type="synonym">Apanteles congregatus</name>
    <dbReference type="NCBI Taxonomy" id="51543"/>
    <lineage>
        <taxon>Eukaryota</taxon>
        <taxon>Metazoa</taxon>
        <taxon>Ecdysozoa</taxon>
        <taxon>Arthropoda</taxon>
        <taxon>Hexapoda</taxon>
        <taxon>Insecta</taxon>
        <taxon>Pterygota</taxon>
        <taxon>Neoptera</taxon>
        <taxon>Endopterygota</taxon>
        <taxon>Hymenoptera</taxon>
        <taxon>Apocrita</taxon>
        <taxon>Ichneumonoidea</taxon>
        <taxon>Braconidae</taxon>
        <taxon>Microgastrinae</taxon>
        <taxon>Cotesia</taxon>
    </lineage>
</organism>
<accession>A0A8J2H941</accession>
<dbReference type="InterPro" id="IPR017946">
    <property type="entry name" value="PLC-like_Pdiesterase_TIM-brl"/>
</dbReference>
<dbReference type="SUPFAM" id="SSF51695">
    <property type="entry name" value="PLC-like phosphodiesterases"/>
    <property type="match status" value="1"/>
</dbReference>
<dbReference type="GO" id="GO:0006629">
    <property type="term" value="P:lipid metabolic process"/>
    <property type="evidence" value="ECO:0007669"/>
    <property type="project" value="InterPro"/>
</dbReference>
<evidence type="ECO:0000313" key="2">
    <source>
        <dbReference type="Proteomes" id="UP000786811"/>
    </source>
</evidence>
<dbReference type="OrthoDB" id="7697653at2759"/>
<dbReference type="GO" id="GO:0008081">
    <property type="term" value="F:phosphoric diester hydrolase activity"/>
    <property type="evidence" value="ECO:0007669"/>
    <property type="project" value="InterPro"/>
</dbReference>
<protein>
    <submittedName>
        <fullName evidence="1">Similar to plc: 1-phosphatidylinositol phosphodiesterase (Staphylococcus aureus (Strain Newman))</fullName>
    </submittedName>
</protein>
<comment type="caution">
    <text evidence="1">The sequence shown here is derived from an EMBL/GenBank/DDBJ whole genome shotgun (WGS) entry which is preliminary data.</text>
</comment>
<proteinExistence type="predicted"/>
<evidence type="ECO:0000313" key="1">
    <source>
        <dbReference type="EMBL" id="CAG5083209.1"/>
    </source>
</evidence>
<name>A0A8J2H941_COTCN</name>
<dbReference type="Proteomes" id="UP000786811">
    <property type="component" value="Unassembled WGS sequence"/>
</dbReference>
<keyword evidence="2" id="KW-1185">Reference proteome</keyword>
<dbReference type="Gene3D" id="3.20.20.190">
    <property type="entry name" value="Phosphatidylinositol (PI) phosphodiesterase"/>
    <property type="match status" value="1"/>
</dbReference>
<dbReference type="EMBL" id="CAJNRD030001118">
    <property type="protein sequence ID" value="CAG5083209.1"/>
    <property type="molecule type" value="Genomic_DNA"/>
</dbReference>
<sequence length="210" mass="24062">MKFCFINPLESEDLETSSQPERLRPPAVPGFIPSVLCGHKFFKEYKKSGNFISELPDDRRIGELSIVGTRESISYLLIDDIENRKRQEINIKNQLDSGVHFLDITLYVDSGIIMVSIGDIYIDKAFGEFIFDVNLFLSYHRLELVMIKLKQMFSNSKPYVSDLINKFRENNNGGSRLVTNWGLNDTLGMHRGKILLASEDNLLNNCLHIN</sequence>